<dbReference type="Pfam" id="PF26503">
    <property type="entry name" value="DUF8167_3rd"/>
    <property type="match status" value="1"/>
</dbReference>
<keyword evidence="6" id="KW-1185">Reference proteome</keyword>
<feature type="domain" description="DUF8167" evidence="3">
    <location>
        <begin position="126"/>
        <end position="200"/>
    </location>
</feature>
<sequence length="377" mass="38477">MAPLPYEALIGISYGLLVGFVPAILVGLAAVGVGIALDRPLPLLVGIVPAPVAVATGIDAGVFAPGFSHAPRIAMAAVVAGLLGVVTTNQGNRVAAELPQSRSLPVVRGPTLSVDAVDAVDAMGQVTIRPTGAIREFEGYPPLSPELRTTIEDGAWRLPADLQLSELERRLERRLRTEYGLSLVDVSIDGRGRATVAAAPPAKGVATTLSAGTRAVTVSGLLPTGIEPGDRVAIAAGDESVRGDVLSIDDGGGSADDRGTAIGSLPVAHRAATIGFDGGVGRVTVAVETTAATRLLDAPRHRIVVLPSGDNHALEAATLLEEAGRAVTSVELGGDSRVAAETLGVCSDDQWRFAADVSPTEGDRAFVAGTSPEVNDR</sequence>
<accession>A0A8A2U8P9</accession>
<evidence type="ECO:0000259" key="2">
    <source>
        <dbReference type="Pfam" id="PF26501"/>
    </source>
</evidence>
<dbReference type="EMBL" id="CP071463">
    <property type="protein sequence ID" value="QSW85044.1"/>
    <property type="molecule type" value="Genomic_DNA"/>
</dbReference>
<protein>
    <recommendedName>
        <fullName evidence="7">RCK C-terminal domain-containing protein</fullName>
    </recommendedName>
</protein>
<dbReference type="InterPro" id="IPR058603">
    <property type="entry name" value="DUF8167_2nd"/>
</dbReference>
<dbReference type="Pfam" id="PF26502">
    <property type="entry name" value="DUF8167_2nd"/>
    <property type="match status" value="1"/>
</dbReference>
<dbReference type="Pfam" id="PF26501">
    <property type="entry name" value="DUF8167"/>
    <property type="match status" value="1"/>
</dbReference>
<keyword evidence="1" id="KW-0812">Transmembrane</keyword>
<evidence type="ECO:0000256" key="1">
    <source>
        <dbReference type="SAM" id="Phobius"/>
    </source>
</evidence>
<feature type="transmembrane region" description="Helical" evidence="1">
    <location>
        <begin position="12"/>
        <end position="36"/>
    </location>
</feature>
<feature type="domain" description="DUF8167" evidence="4">
    <location>
        <begin position="214"/>
        <end position="309"/>
    </location>
</feature>
<proteinExistence type="predicted"/>
<dbReference type="RefSeq" id="WP_207270254.1">
    <property type="nucleotide sequence ID" value="NZ_CP071463.1"/>
</dbReference>
<feature type="transmembrane region" description="Helical" evidence="1">
    <location>
        <begin position="43"/>
        <end position="64"/>
    </location>
</feature>
<evidence type="ECO:0008006" key="7">
    <source>
        <dbReference type="Google" id="ProtNLM"/>
    </source>
</evidence>
<dbReference type="AlphaFoldDB" id="A0A8A2U8P9"/>
<keyword evidence="1" id="KW-1133">Transmembrane helix</keyword>
<dbReference type="OrthoDB" id="157524at2157"/>
<feature type="domain" description="DUF8167" evidence="2">
    <location>
        <begin position="7"/>
        <end position="99"/>
    </location>
</feature>
<gene>
    <name evidence="5" type="ORF">J0X27_16600</name>
</gene>
<keyword evidence="1" id="KW-0472">Membrane</keyword>
<dbReference type="Proteomes" id="UP000663191">
    <property type="component" value="Chromosome"/>
</dbReference>
<evidence type="ECO:0000313" key="6">
    <source>
        <dbReference type="Proteomes" id="UP000663191"/>
    </source>
</evidence>
<evidence type="ECO:0000259" key="4">
    <source>
        <dbReference type="Pfam" id="PF26503"/>
    </source>
</evidence>
<reference evidence="5 6" key="1">
    <citation type="journal article" date="2006" name="Int. J. Syst. Evol. Microbiol.">
        <title>Haloterrigena longa sp. nov. and Haloterrigena limicola sp. nov., extremely halophilic archaea isolated from a salt lake.</title>
        <authorList>
            <person name="Cui H.L."/>
            <person name="Tohty D."/>
            <person name="Zhou P.J."/>
            <person name="Liu S.J."/>
        </authorList>
    </citation>
    <scope>NUCLEOTIDE SEQUENCE [LARGE SCALE GENOMIC DNA]</scope>
    <source>
        <strain evidence="5 6">ABH32</strain>
    </source>
</reference>
<dbReference type="KEGG" id="hlo:J0X27_16600"/>
<dbReference type="InterPro" id="IPR058604">
    <property type="entry name" value="DUF8167_3rd"/>
</dbReference>
<name>A0A8A2U8P9_9EURY</name>
<dbReference type="GeneID" id="63185398"/>
<evidence type="ECO:0000259" key="3">
    <source>
        <dbReference type="Pfam" id="PF26502"/>
    </source>
</evidence>
<evidence type="ECO:0000313" key="5">
    <source>
        <dbReference type="EMBL" id="QSW85044.1"/>
    </source>
</evidence>
<dbReference type="InterPro" id="IPR058480">
    <property type="entry name" value="DUF8167_N"/>
</dbReference>
<organism evidence="5 6">
    <name type="scientific">Natrinema longum</name>
    <dbReference type="NCBI Taxonomy" id="370324"/>
    <lineage>
        <taxon>Archaea</taxon>
        <taxon>Methanobacteriati</taxon>
        <taxon>Methanobacteriota</taxon>
        <taxon>Stenosarchaea group</taxon>
        <taxon>Halobacteria</taxon>
        <taxon>Halobacteriales</taxon>
        <taxon>Natrialbaceae</taxon>
        <taxon>Natrinema</taxon>
    </lineage>
</organism>